<accession>A0ABV0QM22</accession>
<keyword evidence="2" id="KW-1185">Reference proteome</keyword>
<reference evidence="1 2" key="1">
    <citation type="submission" date="2021-06" db="EMBL/GenBank/DDBJ databases">
        <authorList>
            <person name="Palmer J.M."/>
        </authorList>
    </citation>
    <scope>NUCLEOTIDE SEQUENCE [LARGE SCALE GENOMIC DNA]</scope>
    <source>
        <strain evidence="1 2">XC_2019</strain>
        <tissue evidence="1">Muscle</tissue>
    </source>
</reference>
<dbReference type="EMBL" id="JAHRIN010017128">
    <property type="protein sequence ID" value="MEQ2196854.1"/>
    <property type="molecule type" value="Genomic_DNA"/>
</dbReference>
<protein>
    <submittedName>
        <fullName evidence="1">Uncharacterized protein</fullName>
    </submittedName>
</protein>
<name>A0ABV0QM22_9TELE</name>
<evidence type="ECO:0000313" key="1">
    <source>
        <dbReference type="EMBL" id="MEQ2196854.1"/>
    </source>
</evidence>
<dbReference type="Proteomes" id="UP001434883">
    <property type="component" value="Unassembled WGS sequence"/>
</dbReference>
<proteinExistence type="predicted"/>
<sequence length="103" mass="11606">MFGSLSTEGGATQKRCWVSTVFKCLQHSLLPHILSQFLLICGTSGDHRGEKCDGEKTLLKCAGFDLRFKLAYKPFIYLKGIVMAQQHKQKHGFRMGMMTSAYD</sequence>
<gene>
    <name evidence="1" type="ORF">XENOCAPTIV_015619</name>
</gene>
<evidence type="ECO:0000313" key="2">
    <source>
        <dbReference type="Proteomes" id="UP001434883"/>
    </source>
</evidence>
<comment type="caution">
    <text evidence="1">The sequence shown here is derived from an EMBL/GenBank/DDBJ whole genome shotgun (WGS) entry which is preliminary data.</text>
</comment>
<organism evidence="1 2">
    <name type="scientific">Xenoophorus captivus</name>
    <dbReference type="NCBI Taxonomy" id="1517983"/>
    <lineage>
        <taxon>Eukaryota</taxon>
        <taxon>Metazoa</taxon>
        <taxon>Chordata</taxon>
        <taxon>Craniata</taxon>
        <taxon>Vertebrata</taxon>
        <taxon>Euteleostomi</taxon>
        <taxon>Actinopterygii</taxon>
        <taxon>Neopterygii</taxon>
        <taxon>Teleostei</taxon>
        <taxon>Neoteleostei</taxon>
        <taxon>Acanthomorphata</taxon>
        <taxon>Ovalentaria</taxon>
        <taxon>Atherinomorphae</taxon>
        <taxon>Cyprinodontiformes</taxon>
        <taxon>Goodeidae</taxon>
        <taxon>Xenoophorus</taxon>
    </lineage>
</organism>